<proteinExistence type="predicted"/>
<protein>
    <recommendedName>
        <fullName evidence="1">Small ribosomal subunit protein mS35 mitochondrial conserved domain-containing protein</fullName>
    </recommendedName>
</protein>
<gene>
    <name evidence="2" type="ORF">BN1708_011441</name>
</gene>
<dbReference type="PANTHER" id="PTHR13490">
    <property type="entry name" value="MITOCHONDRIAL 28S RIBOSOMAL PROTEIN S28"/>
    <property type="match status" value="1"/>
</dbReference>
<dbReference type="GO" id="GO:0032543">
    <property type="term" value="P:mitochondrial translation"/>
    <property type="evidence" value="ECO:0007669"/>
    <property type="project" value="InterPro"/>
</dbReference>
<dbReference type="STRING" id="100787.A0A0G4KZY7"/>
<dbReference type="InterPro" id="IPR039848">
    <property type="entry name" value="Ribosomal_mS35_mt"/>
</dbReference>
<dbReference type="InterPro" id="IPR019349">
    <property type="entry name" value="Ribosomal_mS35_mit"/>
</dbReference>
<sequence>MAAAGYAVRLCLRTCRQAPAARLLPTAGLSMAPRRGLTTTATTWAPGGGRSRGSANPYEHLEDAFKDLSPEQLKALEAAIREDEGPDSPASLNDFLSAEEPELRKEQAIDAQYRDLIRQKQVHRSSLFYDELDPETVTEDTGAEFDEDDITSLAHGKLDEIREHRHYARVAAWEMPLLSSKKGPRFEGGLRVPFEPPTKEEVLRYRYTTYMGENHPAEKKVVVQFSPADLGLTPVQANKLRKLAGTRYDPGKDIIKMSCESFDHAAQNKRYLSDQVDTLVAAAKDPKDTFEDIPLDTRHYKPVVKPKFPKAWRLTPDRKKELAALREQAKQLDAGKKAEGQLVDGQKMIDAMLGGPSIVAQQTISKEAMAEMLVIAQRQAPPKARKQDRN</sequence>
<reference evidence="2 3" key="1">
    <citation type="submission" date="2015-05" db="EMBL/GenBank/DDBJ databases">
        <authorList>
            <person name="Wang D.B."/>
            <person name="Wang M."/>
        </authorList>
    </citation>
    <scope>NUCLEOTIDE SEQUENCE [LARGE SCALE GENOMIC DNA]</scope>
    <source>
        <strain evidence="2">VL1</strain>
    </source>
</reference>
<feature type="domain" description="Small ribosomal subunit protein mS35 mitochondrial conserved" evidence="1">
    <location>
        <begin position="193"/>
        <end position="312"/>
    </location>
</feature>
<organism evidence="2 3">
    <name type="scientific">Verticillium longisporum</name>
    <name type="common">Verticillium dahliae var. longisporum</name>
    <dbReference type="NCBI Taxonomy" id="100787"/>
    <lineage>
        <taxon>Eukaryota</taxon>
        <taxon>Fungi</taxon>
        <taxon>Dikarya</taxon>
        <taxon>Ascomycota</taxon>
        <taxon>Pezizomycotina</taxon>
        <taxon>Sordariomycetes</taxon>
        <taxon>Hypocreomycetidae</taxon>
        <taxon>Glomerellales</taxon>
        <taxon>Plectosphaerellaceae</taxon>
        <taxon>Verticillium</taxon>
    </lineage>
</organism>
<evidence type="ECO:0000313" key="3">
    <source>
        <dbReference type="Proteomes" id="UP000044602"/>
    </source>
</evidence>
<dbReference type="PANTHER" id="PTHR13490:SF0">
    <property type="entry name" value="SMALL RIBOSOMAL SUBUNIT PROTEIN MS35"/>
    <property type="match status" value="1"/>
</dbReference>
<dbReference type="Pfam" id="PF10213">
    <property type="entry name" value="MRP-S28"/>
    <property type="match status" value="1"/>
</dbReference>
<dbReference type="GO" id="GO:0005763">
    <property type="term" value="C:mitochondrial small ribosomal subunit"/>
    <property type="evidence" value="ECO:0007669"/>
    <property type="project" value="TreeGrafter"/>
</dbReference>
<dbReference type="Proteomes" id="UP000044602">
    <property type="component" value="Unassembled WGS sequence"/>
</dbReference>
<dbReference type="GO" id="GO:0003735">
    <property type="term" value="F:structural constituent of ribosome"/>
    <property type="evidence" value="ECO:0007669"/>
    <property type="project" value="InterPro"/>
</dbReference>
<evidence type="ECO:0000259" key="1">
    <source>
        <dbReference type="Pfam" id="PF10213"/>
    </source>
</evidence>
<dbReference type="EMBL" id="CVQH01006446">
    <property type="protein sequence ID" value="CRK15319.1"/>
    <property type="molecule type" value="Genomic_DNA"/>
</dbReference>
<evidence type="ECO:0000313" key="2">
    <source>
        <dbReference type="EMBL" id="CRK15319.1"/>
    </source>
</evidence>
<dbReference type="AlphaFoldDB" id="A0A0G4KZY7"/>
<name>A0A0G4KZY7_VERLO</name>
<accession>A0A0G4KZY7</accession>
<keyword evidence="3" id="KW-1185">Reference proteome</keyword>